<dbReference type="Pfam" id="PF13884">
    <property type="entry name" value="Peptidase_S74"/>
    <property type="match status" value="1"/>
</dbReference>
<keyword evidence="1" id="KW-0175">Coiled coil</keyword>
<dbReference type="GO" id="GO:0016540">
    <property type="term" value="P:protein autoprocessing"/>
    <property type="evidence" value="ECO:0007669"/>
    <property type="project" value="TreeGrafter"/>
</dbReference>
<gene>
    <name evidence="3" type="ORF">AZI86_11350</name>
</gene>
<dbReference type="GO" id="GO:0043565">
    <property type="term" value="F:sequence-specific DNA binding"/>
    <property type="evidence" value="ECO:0007669"/>
    <property type="project" value="TreeGrafter"/>
</dbReference>
<dbReference type="GO" id="GO:0045893">
    <property type="term" value="P:positive regulation of DNA-templated transcription"/>
    <property type="evidence" value="ECO:0007669"/>
    <property type="project" value="TreeGrafter"/>
</dbReference>
<accession>A0A150WM60</accession>
<evidence type="ECO:0000313" key="4">
    <source>
        <dbReference type="Proteomes" id="UP000075320"/>
    </source>
</evidence>
<evidence type="ECO:0000256" key="1">
    <source>
        <dbReference type="SAM" id="Coils"/>
    </source>
</evidence>
<dbReference type="InterPro" id="IPR030392">
    <property type="entry name" value="S74_ICA"/>
</dbReference>
<evidence type="ECO:0000259" key="2">
    <source>
        <dbReference type="PROSITE" id="PS51688"/>
    </source>
</evidence>
<dbReference type="EMBL" id="LUKE01000002">
    <property type="protein sequence ID" value="KYG64793.1"/>
    <property type="molecule type" value="Genomic_DNA"/>
</dbReference>
<dbReference type="Proteomes" id="UP000075320">
    <property type="component" value="Unassembled WGS sequence"/>
</dbReference>
<dbReference type="PROSITE" id="PS51688">
    <property type="entry name" value="ICA"/>
    <property type="match status" value="1"/>
</dbReference>
<dbReference type="PANTHER" id="PTHR13029:SF18">
    <property type="entry name" value="MYELIN REGULATORY FACTOR HOMOLOG 1"/>
    <property type="match status" value="1"/>
</dbReference>
<dbReference type="OrthoDB" id="4463518at2"/>
<organism evidence="3 4">
    <name type="scientific">Bdellovibrio bacteriovorus</name>
    <dbReference type="NCBI Taxonomy" id="959"/>
    <lineage>
        <taxon>Bacteria</taxon>
        <taxon>Pseudomonadati</taxon>
        <taxon>Bdellovibrionota</taxon>
        <taxon>Bdellovibrionia</taxon>
        <taxon>Bdellovibrionales</taxon>
        <taxon>Pseudobdellovibrionaceae</taxon>
        <taxon>Bdellovibrio</taxon>
    </lineage>
</organism>
<dbReference type="GO" id="GO:0003700">
    <property type="term" value="F:DNA-binding transcription factor activity"/>
    <property type="evidence" value="ECO:0007669"/>
    <property type="project" value="TreeGrafter"/>
</dbReference>
<sequence length="1376" mass="139408">MNSVINLGTFWIGILVTFYISFVNAAPTTFSYQGRIVKSDNKPLQYHSVSFEFRITNPNGACVLYREQVSGIDMSNSNGIFDIPIGLGTKLFPLSSSFNLLDAFENAGTLNCEGGATYSPLSTDGRLLRVQFHDGSGWKLIAPDNIIRSVPFAAFAGKSGSSSMLGTKTEADFVLKSSIPTCGTGYVLTSTSSGILSCALASAGSGSGVSSIAASSPLSVADLGSGSYSISANVGTTAGTLAAGNDSRITNAMQTGATAGGDLSGTYPNPNVAKIQNIGVTFTSPASGQFLKYNGSQWVNATLSSADLPSGTASATGTAGAIPYFSATNTLSDSLIFQSSGRIGIGTTTPAFALDVVGDLNITGSILQGSSRLLHNYTASGTTGKNIFVGIGSGNTTMAYSSNVNNASLNTGLGADTLKSLTTGRSNVAIGTGATTSVTTGSYNVAVGVDTLSVATSAGWSTALGYKALSATTSGTSNSAMGAYALSANTTGLDNVSVGASSMLNTTTGSFNTALGGYSLGSSGTGDSNTAVGHAAMQSKSGALNTVLGKNAAKAPGSINNAVILGAGAGDVQSGSTGNILVGYQAGKTITSGSYNILLGYDIDTPAVTTNNFLNIGNMIYATNLGTGSTAATGNVGIGVTSPTEKLDVNGKVKATEFCIGGSCISSWPSGGGSGTVTNIATGTGLTGGPITATGTISIANGGVGTTQLADGAVTQNKLETVSGLTAGAYGSATAIPAITVDAKGRVTAISTNAITGLPAASGVSGKFLKSNGTAWSGQDILFSDIKNSVGGSAFNVASCAANQTVAWSSLTDSFTCQGIGSLDASAITTGTLDVARLPASVTDGVWAASSGNVYRSSGNVGIGTSSPISPLHVTGQIRSDLGLSVTSAGNIYKDASSNLAFNSATNVINFTNSALTSTYMTIASGKVGIGETNPAHKLSVKSLSQETANTDIAAAFSYMYAWPTTSSAGRFIGQFNGVENGNTAAITGELVGQANYVNNLTSPAINKITGSWSGVKNRSGGGAVATATGFQGEIENLSASTVTTAMGVQSSVTNSGSGAITNAYGLYVGDVQGTNKWSVYASDTSALNYFGGFVGIGNTTPTVALTVGSTVNGNGTILINRQNTGGNEGGEIQFAPGTNGEDNFVIDSYLAGANQLLRLRSTTNNSILNLSKTGNVGFGTATPKTRMHLKQVADNYTGGFVMEASGSSSGWNMFSNGAGTSLIFSYAGDVSNIDNFAGQHKMYVTTGGNMWIAGTLSQASDIRLKKDITPISDALNKITQLNGVTYNWKNPAADQDLQMGLIAQEVQKVFPEAVKENSDGFLSVSYSNLVAPIIQSIKELFSRSQEQEREIASLKEDNKEMKKALCELGKTAFCK</sequence>
<feature type="domain" description="Peptidase S74" evidence="2">
    <location>
        <begin position="1261"/>
        <end position="1352"/>
    </location>
</feature>
<dbReference type="InterPro" id="IPR051577">
    <property type="entry name" value="MRF-like"/>
</dbReference>
<proteinExistence type="predicted"/>
<name>A0A150WM60_BDEBC</name>
<comment type="caution">
    <text evidence="3">The sequence shown here is derived from an EMBL/GenBank/DDBJ whole genome shotgun (WGS) entry which is preliminary data.</text>
</comment>
<dbReference type="Gene3D" id="1.10.10.10">
    <property type="entry name" value="Winged helix-like DNA-binding domain superfamily/Winged helix DNA-binding domain"/>
    <property type="match status" value="1"/>
</dbReference>
<feature type="coiled-coil region" evidence="1">
    <location>
        <begin position="1338"/>
        <end position="1365"/>
    </location>
</feature>
<protein>
    <recommendedName>
        <fullName evidence="2">Peptidase S74 domain-containing protein</fullName>
    </recommendedName>
</protein>
<reference evidence="3 4" key="1">
    <citation type="submission" date="2016-03" db="EMBL/GenBank/DDBJ databases">
        <authorList>
            <person name="Ploux O."/>
        </authorList>
    </citation>
    <scope>NUCLEOTIDE SEQUENCE [LARGE SCALE GENOMIC DNA]</scope>
    <source>
        <strain evidence="3 4">R0</strain>
    </source>
</reference>
<keyword evidence="4" id="KW-1185">Reference proteome</keyword>
<dbReference type="PANTHER" id="PTHR13029">
    <property type="match status" value="1"/>
</dbReference>
<evidence type="ECO:0000313" key="3">
    <source>
        <dbReference type="EMBL" id="KYG64793.1"/>
    </source>
</evidence>
<dbReference type="RefSeq" id="WP_061835304.1">
    <property type="nucleotide sequence ID" value="NZ_LUKE01000002.1"/>
</dbReference>
<dbReference type="InterPro" id="IPR036388">
    <property type="entry name" value="WH-like_DNA-bd_sf"/>
</dbReference>